<proteinExistence type="predicted"/>
<dbReference type="Pfam" id="PF14111">
    <property type="entry name" value="DUF4283"/>
    <property type="match status" value="1"/>
</dbReference>
<dbReference type="Pfam" id="PF00078">
    <property type="entry name" value="RVT_1"/>
    <property type="match status" value="1"/>
</dbReference>
<keyword evidence="3" id="KW-1133">Transmembrane helix</keyword>
<keyword evidence="3" id="KW-0812">Transmembrane</keyword>
<dbReference type="InterPro" id="IPR025558">
    <property type="entry name" value="DUF4283"/>
</dbReference>
<evidence type="ECO:0000259" key="4">
    <source>
        <dbReference type="PROSITE" id="PS50158"/>
    </source>
</evidence>
<feature type="region of interest" description="Disordered" evidence="2">
    <location>
        <begin position="440"/>
        <end position="485"/>
    </location>
</feature>
<dbReference type="PROSITE" id="PS50158">
    <property type="entry name" value="ZF_CCHC"/>
    <property type="match status" value="1"/>
</dbReference>
<feature type="compositionally biased region" description="Polar residues" evidence="2">
    <location>
        <begin position="476"/>
        <end position="485"/>
    </location>
</feature>
<evidence type="ECO:0000256" key="3">
    <source>
        <dbReference type="SAM" id="Phobius"/>
    </source>
</evidence>
<keyword evidence="1" id="KW-0862">Zinc</keyword>
<dbReference type="InterPro" id="IPR043502">
    <property type="entry name" value="DNA/RNA_pol_sf"/>
</dbReference>
<feature type="domain" description="CCHC-type" evidence="4">
    <location>
        <begin position="341"/>
        <end position="355"/>
    </location>
</feature>
<feature type="transmembrane region" description="Helical" evidence="3">
    <location>
        <begin position="20"/>
        <end position="38"/>
    </location>
</feature>
<feature type="region of interest" description="Disordered" evidence="2">
    <location>
        <begin position="407"/>
        <end position="427"/>
    </location>
</feature>
<protein>
    <recommendedName>
        <fullName evidence="4">CCHC-type domain-containing protein</fullName>
    </recommendedName>
</protein>
<dbReference type="GO" id="GO:0008270">
    <property type="term" value="F:zinc ion binding"/>
    <property type="evidence" value="ECO:0007669"/>
    <property type="project" value="UniProtKB-KW"/>
</dbReference>
<feature type="region of interest" description="Disordered" evidence="2">
    <location>
        <begin position="568"/>
        <end position="592"/>
    </location>
</feature>
<gene>
    <name evidence="5" type="ORF">FSB_LOCUS5002</name>
</gene>
<evidence type="ECO:0000313" key="5">
    <source>
        <dbReference type="EMBL" id="SPC77120.1"/>
    </source>
</evidence>
<sequence length="1572" mass="176136">MMGLYNGFKEILKIQKFRRIVSYTGFYCFVTVVSYAYTSNTTRAGYSRADQFYASYPAGTELLTDTAKLYKAALGNCFETEEWGPIEFCIMEKHFERQGKSPYAYHASIMEYDFPELSREEETELHRSKKKVKENSNIGTVGAHGDRSYKDKLLGEILGAFAQAFKFSDVVEAAEDSDEEIEELSEGMASVRLSKETKLLIRSKWATALIVKVFDFFLIRFGLVDDFDFVLKNGPWFIGEHFLTIRPWEPNFKPSLACCSSVVVWARFPELPIEYYEFSVLKKIGLSIGPVLRIDTHTASEARGRYARICVQVNVDVPLVKSVLIRGFVQPVVYEGLNLLCFVCGRLGHRKTNCPYSVRAPVPEPCPDIPSGVNGGKDSALVREEGPQHGPSEAEYGPWVLVTRKRSSPKVGSKGVNGTSFNASRSQDFYPMDNTIKLRSRTHGTVDASIIRGSPDNKRKTRNLSRSSSPRDQRPLDTSSGLGLNKVSMLSNTPSLAFSFASGENNIASSSDHGKHIPTSRGRRNSSVGNQSKRKTNNRSTCGIRPDQGRSHCDLGMVRSRDKTGLELHLPVNPGEQSQPVSSPNRPGLGGMEQSMVEISNGCSTGGGEQDSLLEDAARNFKGANLVRIGSLRRDFRKKDAGGEADCRELHGKCGPQKIDPGVPAKLSVQDCNLSTGVEDGHFRACGVSDTGDESLSDADEGDEMEFIGADERTVADLVNCHSPAVLIIIETRIGGDRAKDITSRLPFDGVIIADTIGFAGGIWLLWNSVRVDVAQLACTEQKIHATVKVRSSNLSWLISSIYASPRVAERKVLCDDKFGGLPVNFSRAFNFKSCLDTCGMIDLGFHGPRFTWSNLRELSDLIQERLDRCFDNSSWRTLFPEASVHHLTRTHSDHCPVLLCLDKSPSFMLPRPFRLQSMWMSHPSFFEVVDGSWLGTNPLQIKISVFTESAKVWNKEVFGNLVHKKSRLEARLRGIQVSLASSPNSFLVNLEKQLRLEFLDILQLEEEFWAMKSRINWIVQGERNTNFFHTSVVVRRKRNRIVSLKDNLGNWVHCEADVAKLVEKSHLASGVTLLEVKEALWSLKPFKAPGPDDLHAGFFQRYWGSVGDAIFKEVSHIFDSGCMPEFLNQTLLTLIPKCPGADCLGNFRPISLCNTLYKVVTKIIVKRLRVALPKLVSPLQTAFVPGRKGIDNMILVQELVHTMGTKKELVHTMGTKKGKEGYMAIKIDLEKAYDRLEWHFIRDILLLFNFPASMIKLILSCVSSSSISVLFNGGKLEEFKPSRGIWVFPSINLDLHLHEFDFLLDRVQGKLAGWKANMLSMAGRLILTQAVTTSIPSYVMQGALLPGKILQRLDKVNRDFLWGSTEEKKKLHLVLVGLLALNSILRFWYDPWIKQGNLRSLIVGPLHYEEEKLLVKDVVVNGDWHLQHLSFVFPPSVLSVLQATPLRKSSVSEDKLCWMSSSKGDFDSGNAYCLAADQESILHVLRDCYLAKSFWHEYNYSIFDPDFFSSNLDTWLQSNACCSGMVPNKGYQELLTRIPHSRVQHCFREANRCADALAKRGVKLPQDFLCF</sequence>
<organism evidence="5">
    <name type="scientific">Fagus sylvatica</name>
    <name type="common">Beechnut</name>
    <dbReference type="NCBI Taxonomy" id="28930"/>
    <lineage>
        <taxon>Eukaryota</taxon>
        <taxon>Viridiplantae</taxon>
        <taxon>Streptophyta</taxon>
        <taxon>Embryophyta</taxon>
        <taxon>Tracheophyta</taxon>
        <taxon>Spermatophyta</taxon>
        <taxon>Magnoliopsida</taxon>
        <taxon>eudicotyledons</taxon>
        <taxon>Gunneridae</taxon>
        <taxon>Pentapetalae</taxon>
        <taxon>rosids</taxon>
        <taxon>fabids</taxon>
        <taxon>Fagales</taxon>
        <taxon>Fagaceae</taxon>
        <taxon>Fagus</taxon>
    </lineage>
</organism>
<dbReference type="SUPFAM" id="SSF56672">
    <property type="entry name" value="DNA/RNA polymerases"/>
    <property type="match status" value="1"/>
</dbReference>
<dbReference type="GO" id="GO:0003676">
    <property type="term" value="F:nucleic acid binding"/>
    <property type="evidence" value="ECO:0007669"/>
    <property type="project" value="InterPro"/>
</dbReference>
<dbReference type="InterPro" id="IPR036691">
    <property type="entry name" value="Endo/exonu/phosph_ase_sf"/>
</dbReference>
<dbReference type="InterPro" id="IPR000477">
    <property type="entry name" value="RT_dom"/>
</dbReference>
<accession>A0A2N9ER19</accession>
<feature type="compositionally biased region" description="Polar residues" evidence="2">
    <location>
        <begin position="575"/>
        <end position="585"/>
    </location>
</feature>
<dbReference type="EMBL" id="OIVN01000253">
    <property type="protein sequence ID" value="SPC77120.1"/>
    <property type="molecule type" value="Genomic_DNA"/>
</dbReference>
<keyword evidence="1" id="KW-0863">Zinc-finger</keyword>
<dbReference type="InterPro" id="IPR001878">
    <property type="entry name" value="Znf_CCHC"/>
</dbReference>
<name>A0A2N9ER19_FAGSY</name>
<dbReference type="CDD" id="cd01650">
    <property type="entry name" value="RT_nLTR_like"/>
    <property type="match status" value="1"/>
</dbReference>
<keyword evidence="1" id="KW-0479">Metal-binding</keyword>
<feature type="region of interest" description="Disordered" evidence="2">
    <location>
        <begin position="508"/>
        <end position="555"/>
    </location>
</feature>
<dbReference type="Gene3D" id="3.60.10.10">
    <property type="entry name" value="Endonuclease/exonuclease/phosphatase"/>
    <property type="match status" value="1"/>
</dbReference>
<dbReference type="PANTHER" id="PTHR36712:SF1">
    <property type="entry name" value="TRANSMEMBRANE PROTEIN"/>
    <property type="match status" value="1"/>
</dbReference>
<feature type="compositionally biased region" description="Polar residues" evidence="2">
    <location>
        <begin position="416"/>
        <end position="427"/>
    </location>
</feature>
<reference evidence="5" key="1">
    <citation type="submission" date="2018-02" db="EMBL/GenBank/DDBJ databases">
        <authorList>
            <person name="Cohen D.B."/>
            <person name="Kent A.D."/>
        </authorList>
    </citation>
    <scope>NUCLEOTIDE SEQUENCE</scope>
</reference>
<dbReference type="PANTHER" id="PTHR36712">
    <property type="entry name" value="TRANSMEMBRANE PROTEIN"/>
    <property type="match status" value="1"/>
</dbReference>
<evidence type="ECO:0000256" key="2">
    <source>
        <dbReference type="SAM" id="MobiDB-lite"/>
    </source>
</evidence>
<evidence type="ECO:0000256" key="1">
    <source>
        <dbReference type="PROSITE-ProRule" id="PRU00047"/>
    </source>
</evidence>
<dbReference type="SUPFAM" id="SSF56219">
    <property type="entry name" value="DNase I-like"/>
    <property type="match status" value="1"/>
</dbReference>
<keyword evidence="3" id="KW-0472">Membrane</keyword>